<sequence>MSDHSNTSVTTSVREYRRRGPDHRLLLGGVIPDFLTIRQWFDFQGVAIGRWVTVAEQERAAGYFYDALSDLVQILAGRRLQPTEQIYLGRVLISLRGSLGLKYGTGGRPGAAAHYEPARRTFALAKNAGPGSIAHEWFHAFDHFIADKAFAREPDLSLASSLWSSQPMLEHPLNRLLSDCYRTVLLAPDGKASELAQRSQMVDQVMGSFYFSRPEELVARSFEAFIQDSSIHNEFLVKGTRQSEDARMGLYPKDEQRSKINSAFQSYFSSLSSELLQRAG</sequence>
<feature type="domain" description="Large polyvalent protein-associated" evidence="1">
    <location>
        <begin position="203"/>
        <end position="274"/>
    </location>
</feature>
<organism evidence="2 3">
    <name type="scientific">Parathalassolituus penaei</name>
    <dbReference type="NCBI Taxonomy" id="2997323"/>
    <lineage>
        <taxon>Bacteria</taxon>
        <taxon>Pseudomonadati</taxon>
        <taxon>Pseudomonadota</taxon>
        <taxon>Gammaproteobacteria</taxon>
        <taxon>Oceanospirillales</taxon>
        <taxon>Oceanospirillaceae</taxon>
        <taxon>Parathalassolituus</taxon>
    </lineage>
</organism>
<reference evidence="2" key="1">
    <citation type="submission" date="2022-11" db="EMBL/GenBank/DDBJ databases">
        <title>Parathalassolutuus dongxingensis gen. nov., sp. nov., a novel member of family Oceanospirillaceae isolated from a coastal shrimp pond in Guangxi, China.</title>
        <authorList>
            <person name="Chen H."/>
        </authorList>
    </citation>
    <scope>NUCLEOTIDE SEQUENCE</scope>
    <source>
        <strain evidence="2">G-43</strain>
    </source>
</reference>
<keyword evidence="3" id="KW-1185">Reference proteome</keyword>
<dbReference type="InterPro" id="IPR041047">
    <property type="entry name" value="LPD1"/>
</dbReference>
<gene>
    <name evidence="2" type="ORF">OUO13_14775</name>
</gene>
<evidence type="ECO:0000259" key="1">
    <source>
        <dbReference type="Pfam" id="PF18796"/>
    </source>
</evidence>
<name>A0A9X3EFU5_9GAMM</name>
<protein>
    <recommendedName>
        <fullName evidence="1">Large polyvalent protein-associated domain-containing protein</fullName>
    </recommendedName>
</protein>
<evidence type="ECO:0000313" key="2">
    <source>
        <dbReference type="EMBL" id="MCY0966450.1"/>
    </source>
</evidence>
<dbReference type="NCBIfam" id="NF041907">
    <property type="entry name" value="CLCA_X"/>
    <property type="match status" value="1"/>
</dbReference>
<dbReference type="RefSeq" id="WP_283174660.1">
    <property type="nucleotide sequence ID" value="NZ_JAPNOA010000055.1"/>
</dbReference>
<accession>A0A9X3EFU5</accession>
<dbReference type="EMBL" id="JAPNOA010000055">
    <property type="protein sequence ID" value="MCY0966450.1"/>
    <property type="molecule type" value="Genomic_DNA"/>
</dbReference>
<dbReference type="Pfam" id="PF18796">
    <property type="entry name" value="LPD1"/>
    <property type="match status" value="1"/>
</dbReference>
<comment type="caution">
    <text evidence="2">The sequence shown here is derived from an EMBL/GenBank/DDBJ whole genome shotgun (WGS) entry which is preliminary data.</text>
</comment>
<dbReference type="AlphaFoldDB" id="A0A9X3EFU5"/>
<proteinExistence type="predicted"/>
<dbReference type="Proteomes" id="UP001150830">
    <property type="component" value="Unassembled WGS sequence"/>
</dbReference>
<evidence type="ECO:0000313" key="3">
    <source>
        <dbReference type="Proteomes" id="UP001150830"/>
    </source>
</evidence>